<reference evidence="1 2" key="1">
    <citation type="submission" date="2021-02" db="EMBL/GenBank/DDBJ databases">
        <title>Bacillus sp. RD4P76, an endophyte from a halophyte.</title>
        <authorList>
            <person name="Sun J.-Q."/>
        </authorList>
    </citation>
    <scope>NUCLEOTIDE SEQUENCE [LARGE SCALE GENOMIC DNA]</scope>
    <source>
        <strain evidence="1 2">RD4P76</strain>
    </source>
</reference>
<gene>
    <name evidence="1" type="ORF">JR050_07810</name>
</gene>
<accession>A0ABS2DGJ7</accession>
<dbReference type="Proteomes" id="UP001518925">
    <property type="component" value="Unassembled WGS sequence"/>
</dbReference>
<organism evidence="1 2">
    <name type="scientific">Bacillus suaedaesalsae</name>
    <dbReference type="NCBI Taxonomy" id="2810349"/>
    <lineage>
        <taxon>Bacteria</taxon>
        <taxon>Bacillati</taxon>
        <taxon>Bacillota</taxon>
        <taxon>Bacilli</taxon>
        <taxon>Bacillales</taxon>
        <taxon>Bacillaceae</taxon>
        <taxon>Bacillus</taxon>
    </lineage>
</organism>
<dbReference type="EMBL" id="JAFELM010000023">
    <property type="protein sequence ID" value="MBM6617583.1"/>
    <property type="molecule type" value="Genomic_DNA"/>
</dbReference>
<name>A0ABS2DGJ7_9BACI</name>
<proteinExistence type="predicted"/>
<protein>
    <submittedName>
        <fullName evidence="1">Abortive phage infection protein</fullName>
    </submittedName>
</protein>
<dbReference type="RefSeq" id="WP_204202958.1">
    <property type="nucleotide sequence ID" value="NZ_JAFELM010000023.1"/>
</dbReference>
<evidence type="ECO:0000313" key="1">
    <source>
        <dbReference type="EMBL" id="MBM6617583.1"/>
    </source>
</evidence>
<sequence>MEKSQVEHILDKLRNKEIEEYFVEKESFLSFREVLVNQEDFKHFRGIAGHGGVVVYTYVDEARS</sequence>
<keyword evidence="2" id="KW-1185">Reference proteome</keyword>
<evidence type="ECO:0000313" key="2">
    <source>
        <dbReference type="Proteomes" id="UP001518925"/>
    </source>
</evidence>
<comment type="caution">
    <text evidence="1">The sequence shown here is derived from an EMBL/GenBank/DDBJ whole genome shotgun (WGS) entry which is preliminary data.</text>
</comment>